<evidence type="ECO:0000313" key="6">
    <source>
        <dbReference type="Proteomes" id="UP000214666"/>
    </source>
</evidence>
<dbReference type="RefSeq" id="WP_094153618.1">
    <property type="nucleotide sequence ID" value="NZ_CP020028.1"/>
</dbReference>
<feature type="binding site" evidence="3">
    <location>
        <position position="163"/>
    </location>
    <ligand>
        <name>substrate</name>
    </ligand>
</feature>
<dbReference type="PANTHER" id="PTHR21015:SF22">
    <property type="entry name" value="GLYCOSYLTRANSFERASE"/>
    <property type="match status" value="1"/>
</dbReference>
<dbReference type="STRING" id="172713.GCA_001705305_02668"/>
<dbReference type="GO" id="GO:0016787">
    <property type="term" value="F:hydrolase activity"/>
    <property type="evidence" value="ECO:0007669"/>
    <property type="project" value="UniProtKB-KW"/>
</dbReference>
<keyword evidence="5" id="KW-0378">Hydrolase</keyword>
<evidence type="ECO:0000256" key="1">
    <source>
        <dbReference type="ARBA" id="ARBA00023136"/>
    </source>
</evidence>
<feature type="domain" description="Glycosyl transferase family 28 C-terminal" evidence="4">
    <location>
        <begin position="186"/>
        <end position="330"/>
    </location>
</feature>
<name>A0A222WHX4_9BACL</name>
<dbReference type="InterPro" id="IPR007235">
    <property type="entry name" value="Glyco_trans_28_C"/>
</dbReference>
<dbReference type="EMBL" id="CP020028">
    <property type="protein sequence ID" value="ASR45622.1"/>
    <property type="molecule type" value="Genomic_DNA"/>
</dbReference>
<dbReference type="AlphaFoldDB" id="A0A222WHX4"/>
<sequence>MKMQILIRANASSRLGIGHMMRCITLALSIRDNIPADIRFVCNADIPQALAEDICCRGFSLSCLSGTDEEPLEMDRDAQETAAVGGEQCDWLIVDHYGLDARWEQLLRPYVRNILVIDDLANRPHDCDVLLDQNLYPDMDKRYIGLLPEHALQLLGPEFALLRNDFFRLSEKVVARTQCQCILVNFGGSDPTNELGKMLPVVESEIGKQFHFIVVAGPANSRVPELRAAFSPFDHVTFYENCSNMAELLASVDLAIGAGGISMWERCYMGVPSVIITVAENQKATVVEAAKRGLAWYMGASGEVRTEQVTDILEKLLNKPELLAEQSRAVLALTETQRRSGRHPILSILKGEL</sequence>
<evidence type="ECO:0000256" key="3">
    <source>
        <dbReference type="PIRSR" id="PIRSR620023-2"/>
    </source>
</evidence>
<dbReference type="PANTHER" id="PTHR21015">
    <property type="entry name" value="UDP-N-ACETYLGLUCOSAMINE--N-ACETYLMURAMYL-(PENTAPEPTIDE) PYROPHOSPHORYL-UNDECAPRENOL N-ACETYLGLUCOSAMINE TRANSFERASE 1"/>
    <property type="match status" value="1"/>
</dbReference>
<dbReference type="GO" id="GO:0016758">
    <property type="term" value="F:hexosyltransferase activity"/>
    <property type="evidence" value="ECO:0007669"/>
    <property type="project" value="InterPro"/>
</dbReference>
<feature type="binding site" evidence="3">
    <location>
        <position position="265"/>
    </location>
    <ligand>
        <name>substrate</name>
    </ligand>
</feature>
<organism evidence="5 6">
    <name type="scientific">Paenibacillus kribbensis</name>
    <dbReference type="NCBI Taxonomy" id="172713"/>
    <lineage>
        <taxon>Bacteria</taxon>
        <taxon>Bacillati</taxon>
        <taxon>Bacillota</taxon>
        <taxon>Bacilli</taxon>
        <taxon>Bacillales</taxon>
        <taxon>Paenibacillaceae</taxon>
        <taxon>Paenibacillus</taxon>
    </lineage>
</organism>
<keyword evidence="6" id="KW-1185">Reference proteome</keyword>
<dbReference type="KEGG" id="pkb:B4V02_02295"/>
<evidence type="ECO:0000256" key="2">
    <source>
        <dbReference type="PIRSR" id="PIRSR620023-1"/>
    </source>
</evidence>
<dbReference type="Gene3D" id="3.40.50.11190">
    <property type="match status" value="1"/>
</dbReference>
<evidence type="ECO:0000259" key="4">
    <source>
        <dbReference type="Pfam" id="PF04101"/>
    </source>
</evidence>
<protein>
    <submittedName>
        <fullName evidence="5">UDP-2,4-diacetamido-2,4, 6-trideoxy-beta-L-altropyranose hydrolase</fullName>
    </submittedName>
</protein>
<reference evidence="5 6" key="1">
    <citation type="submission" date="2017-03" db="EMBL/GenBank/DDBJ databases">
        <title>Complete genome sequence of Paenibacillus Kribbensis producing bioflocculants.</title>
        <authorList>
            <person name="Lee H.-G."/>
            <person name="Oh H.-M."/>
        </authorList>
    </citation>
    <scope>NUCLEOTIDE SEQUENCE [LARGE SCALE GENOMIC DNA]</scope>
    <source>
        <strain evidence="5 6">AM49</strain>
    </source>
</reference>
<dbReference type="Gene3D" id="3.40.50.2000">
    <property type="entry name" value="Glycogen Phosphorylase B"/>
    <property type="match status" value="1"/>
</dbReference>
<dbReference type="InterPro" id="IPR020023">
    <property type="entry name" value="PseG"/>
</dbReference>
<evidence type="ECO:0000313" key="5">
    <source>
        <dbReference type="EMBL" id="ASR45622.1"/>
    </source>
</evidence>
<gene>
    <name evidence="5" type="ORF">B4V02_02295</name>
</gene>
<accession>A0A222WHX4</accession>
<keyword evidence="1" id="KW-0472">Membrane</keyword>
<proteinExistence type="predicted"/>
<feature type="active site" description="Proton acceptor" evidence="2">
    <location>
        <position position="19"/>
    </location>
</feature>
<dbReference type="OrthoDB" id="9805604at2"/>
<dbReference type="Pfam" id="PF04101">
    <property type="entry name" value="Glyco_tran_28_C"/>
    <property type="match status" value="1"/>
</dbReference>
<dbReference type="Proteomes" id="UP000214666">
    <property type="component" value="Chromosome"/>
</dbReference>
<dbReference type="SUPFAM" id="SSF53756">
    <property type="entry name" value="UDP-Glycosyltransferase/glycogen phosphorylase"/>
    <property type="match status" value="1"/>
</dbReference>
<dbReference type="NCBIfam" id="TIGR03590">
    <property type="entry name" value="PseG"/>
    <property type="match status" value="1"/>
</dbReference>